<dbReference type="Pfam" id="PF13520">
    <property type="entry name" value="AA_permease_2"/>
    <property type="match status" value="1"/>
</dbReference>
<organism evidence="6 7">
    <name type="scientific">Chitinophaga pollutisoli</name>
    <dbReference type="NCBI Taxonomy" id="3133966"/>
    <lineage>
        <taxon>Bacteria</taxon>
        <taxon>Pseudomonadati</taxon>
        <taxon>Bacteroidota</taxon>
        <taxon>Chitinophagia</taxon>
        <taxon>Chitinophagales</taxon>
        <taxon>Chitinophagaceae</taxon>
        <taxon>Chitinophaga</taxon>
    </lineage>
</organism>
<sequence>MSIKPKLGPFDLTMIVVGLVIGMGIFRTPVSVARETGTPALFYMVWVLGGLVTLCGALTYAEIGSRFPVAGGFYKVLSHGFHPAYSFMINWTLVISNAASIAAVCIVGAEYIGPVILPGSMQHEGGRKAIAISAVLVLYIVNMLGIRMSASWQNVLTVFKITLVLLLCLAAFSSHVAPAAEVAASATSHSWAYIFGAALVPVFFTYGGYQQTINFGSDVRDPVKNMPRAIVMGILIILALYLTVNYAYVKVIGFEQLKNTDALAARMAEVFFGEYGFKITSVLLFLSVLGYANVNLMSNPRMYYAMAEDGVLPSVFRRINARTQVQEVALSVFTALIIGMLYFLSNFDNIIQYVMLFDSIGLASAAATIFVLRKKTAHLDGQIYKVRFYPLVPAFFITVYLFVTVNIFIKDLNQALGGMFWFVAGLPIYFIMRYVVNRRTGSNQ</sequence>
<feature type="transmembrane region" description="Helical" evidence="5">
    <location>
        <begin position="388"/>
        <end position="409"/>
    </location>
</feature>
<proteinExistence type="predicted"/>
<feature type="transmembrane region" description="Helical" evidence="5">
    <location>
        <begin position="350"/>
        <end position="372"/>
    </location>
</feature>
<feature type="transmembrane region" description="Helical" evidence="5">
    <location>
        <begin position="42"/>
        <end position="63"/>
    </location>
</feature>
<dbReference type="PIRSF" id="PIRSF006060">
    <property type="entry name" value="AA_transporter"/>
    <property type="match status" value="1"/>
</dbReference>
<keyword evidence="7" id="KW-1185">Reference proteome</keyword>
<feature type="transmembrane region" description="Helical" evidence="5">
    <location>
        <begin position="275"/>
        <end position="294"/>
    </location>
</feature>
<keyword evidence="3 5" id="KW-1133">Transmembrane helix</keyword>
<evidence type="ECO:0000313" key="7">
    <source>
        <dbReference type="Proteomes" id="UP001485459"/>
    </source>
</evidence>
<feature type="transmembrane region" description="Helical" evidence="5">
    <location>
        <begin position="415"/>
        <end position="436"/>
    </location>
</feature>
<feature type="transmembrane region" description="Helical" evidence="5">
    <location>
        <begin position="12"/>
        <end position="30"/>
    </location>
</feature>
<evidence type="ECO:0000256" key="5">
    <source>
        <dbReference type="SAM" id="Phobius"/>
    </source>
</evidence>
<name>A0ABZ2YV06_9BACT</name>
<dbReference type="InterPro" id="IPR050598">
    <property type="entry name" value="AminoAcid_Transporter"/>
</dbReference>
<feature type="transmembrane region" description="Helical" evidence="5">
    <location>
        <begin position="158"/>
        <end position="178"/>
    </location>
</feature>
<evidence type="ECO:0000256" key="3">
    <source>
        <dbReference type="ARBA" id="ARBA00022989"/>
    </source>
</evidence>
<evidence type="ECO:0000256" key="2">
    <source>
        <dbReference type="ARBA" id="ARBA00022692"/>
    </source>
</evidence>
<protein>
    <submittedName>
        <fullName evidence="6">Amino acid permease</fullName>
    </submittedName>
</protein>
<dbReference type="InterPro" id="IPR002293">
    <property type="entry name" value="AA/rel_permease1"/>
</dbReference>
<dbReference type="PANTHER" id="PTHR11785:SF512">
    <property type="entry name" value="SOBREMESA, ISOFORM B"/>
    <property type="match status" value="1"/>
</dbReference>
<dbReference type="PANTHER" id="PTHR11785">
    <property type="entry name" value="AMINO ACID TRANSPORTER"/>
    <property type="match status" value="1"/>
</dbReference>
<keyword evidence="4 5" id="KW-0472">Membrane</keyword>
<dbReference type="Proteomes" id="UP001485459">
    <property type="component" value="Chromosome"/>
</dbReference>
<accession>A0ABZ2YV06</accession>
<feature type="transmembrane region" description="Helical" evidence="5">
    <location>
        <begin position="327"/>
        <end position="344"/>
    </location>
</feature>
<feature type="transmembrane region" description="Helical" evidence="5">
    <location>
        <begin position="190"/>
        <end position="209"/>
    </location>
</feature>
<evidence type="ECO:0000256" key="4">
    <source>
        <dbReference type="ARBA" id="ARBA00023136"/>
    </source>
</evidence>
<gene>
    <name evidence="6" type="ORF">WJU16_11135</name>
</gene>
<feature type="transmembrane region" description="Helical" evidence="5">
    <location>
        <begin position="84"/>
        <end position="109"/>
    </location>
</feature>
<dbReference type="EMBL" id="CP149822">
    <property type="protein sequence ID" value="WZN43581.1"/>
    <property type="molecule type" value="Genomic_DNA"/>
</dbReference>
<comment type="subcellular location">
    <subcellularLocation>
        <location evidence="1">Membrane</location>
        <topology evidence="1">Multi-pass membrane protein</topology>
    </subcellularLocation>
</comment>
<evidence type="ECO:0000313" key="6">
    <source>
        <dbReference type="EMBL" id="WZN43581.1"/>
    </source>
</evidence>
<feature type="transmembrane region" description="Helical" evidence="5">
    <location>
        <begin position="229"/>
        <end position="249"/>
    </location>
</feature>
<reference evidence="7" key="1">
    <citation type="submission" date="2024-03" db="EMBL/GenBank/DDBJ databases">
        <title>Chitinophaga horti sp. nov., isolated from garden soil.</title>
        <authorList>
            <person name="Lee D.S."/>
            <person name="Han D.M."/>
            <person name="Baek J.H."/>
            <person name="Choi D.G."/>
            <person name="Jeon J.H."/>
            <person name="Jeon C.O."/>
        </authorList>
    </citation>
    <scope>NUCLEOTIDE SEQUENCE [LARGE SCALE GENOMIC DNA]</scope>
    <source>
        <strain evidence="7">GPA1</strain>
    </source>
</reference>
<evidence type="ECO:0000256" key="1">
    <source>
        <dbReference type="ARBA" id="ARBA00004141"/>
    </source>
</evidence>
<keyword evidence="2 5" id="KW-0812">Transmembrane</keyword>
<dbReference type="Gene3D" id="1.20.1740.10">
    <property type="entry name" value="Amino acid/polyamine transporter I"/>
    <property type="match status" value="1"/>
</dbReference>
<dbReference type="RefSeq" id="WP_341838386.1">
    <property type="nucleotide sequence ID" value="NZ_CP149822.1"/>
</dbReference>
<feature type="transmembrane region" description="Helical" evidence="5">
    <location>
        <begin position="129"/>
        <end position="146"/>
    </location>
</feature>